<proteinExistence type="predicted"/>
<protein>
    <submittedName>
        <fullName evidence="2">Uncharacterized protein</fullName>
    </submittedName>
</protein>
<gene>
    <name evidence="2" type="ORF">OPV22_004464</name>
</gene>
<feature type="region of interest" description="Disordered" evidence="1">
    <location>
        <begin position="1"/>
        <end position="24"/>
    </location>
</feature>
<comment type="caution">
    <text evidence="2">The sequence shown here is derived from an EMBL/GenBank/DDBJ whole genome shotgun (WGS) entry which is preliminary data.</text>
</comment>
<feature type="compositionally biased region" description="Polar residues" evidence="1">
    <location>
        <begin position="1"/>
        <end position="19"/>
    </location>
</feature>
<dbReference type="Proteomes" id="UP001222027">
    <property type="component" value="Unassembled WGS sequence"/>
</dbReference>
<reference evidence="2 3" key="1">
    <citation type="submission" date="2022-12" db="EMBL/GenBank/DDBJ databases">
        <title>Chromosome-scale assembly of the Ensete ventricosum genome.</title>
        <authorList>
            <person name="Dussert Y."/>
            <person name="Stocks J."/>
            <person name="Wendawek A."/>
            <person name="Woldeyes F."/>
            <person name="Nichols R.A."/>
            <person name="Borrell J.S."/>
        </authorList>
    </citation>
    <scope>NUCLEOTIDE SEQUENCE [LARGE SCALE GENOMIC DNA]</scope>
    <source>
        <strain evidence="3">cv. Maze</strain>
        <tissue evidence="2">Seeds</tissue>
    </source>
</reference>
<organism evidence="2 3">
    <name type="scientific">Ensete ventricosum</name>
    <name type="common">Abyssinian banana</name>
    <name type="synonym">Musa ensete</name>
    <dbReference type="NCBI Taxonomy" id="4639"/>
    <lineage>
        <taxon>Eukaryota</taxon>
        <taxon>Viridiplantae</taxon>
        <taxon>Streptophyta</taxon>
        <taxon>Embryophyta</taxon>
        <taxon>Tracheophyta</taxon>
        <taxon>Spermatophyta</taxon>
        <taxon>Magnoliopsida</taxon>
        <taxon>Liliopsida</taxon>
        <taxon>Zingiberales</taxon>
        <taxon>Musaceae</taxon>
        <taxon>Ensete</taxon>
    </lineage>
</organism>
<evidence type="ECO:0000256" key="1">
    <source>
        <dbReference type="SAM" id="MobiDB-lite"/>
    </source>
</evidence>
<keyword evidence="3" id="KW-1185">Reference proteome</keyword>
<dbReference type="AlphaFoldDB" id="A0AAV8S3U2"/>
<sequence length="109" mass="12118">MKESWTSVIITPRTSQQQGSGWGRRTMGRLFSDTLHMPIHESTELHPSTGISEGSVDFFAFPLPFDSYTGRSTKRGGLTFPLVELAESCEEAPHSQINSLLDEANCRVM</sequence>
<dbReference type="EMBL" id="JAQQAF010000001">
    <property type="protein sequence ID" value="KAJ8514030.1"/>
    <property type="molecule type" value="Genomic_DNA"/>
</dbReference>
<name>A0AAV8S3U2_ENSVE</name>
<evidence type="ECO:0000313" key="2">
    <source>
        <dbReference type="EMBL" id="KAJ8514030.1"/>
    </source>
</evidence>
<accession>A0AAV8S3U2</accession>
<evidence type="ECO:0000313" key="3">
    <source>
        <dbReference type="Proteomes" id="UP001222027"/>
    </source>
</evidence>